<proteinExistence type="predicted"/>
<evidence type="ECO:0000313" key="2">
    <source>
        <dbReference type="EMBL" id="SDZ47590.1"/>
    </source>
</evidence>
<name>A0A1H3TBV7_9MICO</name>
<gene>
    <name evidence="2" type="ORF">SAMN05216554_4042</name>
</gene>
<dbReference type="GO" id="GO:0016491">
    <property type="term" value="F:oxidoreductase activity"/>
    <property type="evidence" value="ECO:0007669"/>
    <property type="project" value="InterPro"/>
</dbReference>
<evidence type="ECO:0000313" key="3">
    <source>
        <dbReference type="Proteomes" id="UP000198891"/>
    </source>
</evidence>
<keyword evidence="3" id="KW-1185">Reference proteome</keyword>
<dbReference type="PANTHER" id="PTHR36124">
    <property type="match status" value="1"/>
</dbReference>
<dbReference type="Pfam" id="PF09995">
    <property type="entry name" value="MPAB_Lcp_cat"/>
    <property type="match status" value="1"/>
</dbReference>
<dbReference type="EMBL" id="FNPZ01000005">
    <property type="protein sequence ID" value="SDZ47590.1"/>
    <property type="molecule type" value="Genomic_DNA"/>
</dbReference>
<accession>A0A1H3TBV7</accession>
<evidence type="ECO:0000259" key="1">
    <source>
        <dbReference type="Pfam" id="PF09995"/>
    </source>
</evidence>
<reference evidence="2 3" key="1">
    <citation type="submission" date="2016-10" db="EMBL/GenBank/DDBJ databases">
        <authorList>
            <person name="de Groot N.N."/>
        </authorList>
    </citation>
    <scope>NUCLEOTIDE SEQUENCE [LARGE SCALE GENOMIC DNA]</scope>
    <source>
        <strain evidence="2 3">CGMCC 4.3491</strain>
    </source>
</reference>
<dbReference type="AlphaFoldDB" id="A0A1H3TBV7"/>
<feature type="domain" description="ER-bound oxygenase mpaB/mpaB'/Rubber oxygenase catalytic" evidence="1">
    <location>
        <begin position="43"/>
        <end position="207"/>
    </location>
</feature>
<organism evidence="2 3">
    <name type="scientific">Herbiconiux ginsengi</name>
    <dbReference type="NCBI Taxonomy" id="381665"/>
    <lineage>
        <taxon>Bacteria</taxon>
        <taxon>Bacillati</taxon>
        <taxon>Actinomycetota</taxon>
        <taxon>Actinomycetes</taxon>
        <taxon>Micrococcales</taxon>
        <taxon>Microbacteriaceae</taxon>
        <taxon>Herbiconiux</taxon>
    </lineage>
</organism>
<dbReference type="STRING" id="381665.SAMN05216554_4042"/>
<dbReference type="Proteomes" id="UP000198891">
    <property type="component" value="Unassembled WGS sequence"/>
</dbReference>
<dbReference type="OrthoDB" id="836517at2"/>
<sequence>MSKTRPQWLGSGDRFARLKRIQTLDPEVDYREITELFYTDFQSVMVVQGVSGFLFTFAAPRMSRILKASGQAEHHTAKRFVDTSLLTGAVMSHGLEPGEGRHAARRVNAMHRHYDIHPDDFIAVGCDVPIMSLELADRFGWRPVTDTERRGVLTHYAKEARAFGSHKPIPDTIEEARAFWENYLDTELAFEPQNKELADALLQFMPTLGRVS</sequence>
<dbReference type="InterPro" id="IPR018713">
    <property type="entry name" value="MPAB/Lcp_cat_dom"/>
</dbReference>
<protein>
    <recommendedName>
        <fullName evidence="1">ER-bound oxygenase mpaB/mpaB'/Rubber oxygenase catalytic domain-containing protein</fullName>
    </recommendedName>
</protein>
<dbReference type="RefSeq" id="WP_092557237.1">
    <property type="nucleotide sequence ID" value="NZ_FNPZ01000005.1"/>
</dbReference>
<dbReference type="PANTHER" id="PTHR36124:SF1">
    <property type="entry name" value="ER-BOUND OXYGENASE MPAB_MPAB'_RUBBER OXYGENASE CATALYTIC DOMAIN-CONTAINING PROTEIN"/>
    <property type="match status" value="1"/>
</dbReference>
<dbReference type="InterPro" id="IPR046366">
    <property type="entry name" value="MPAB"/>
</dbReference>